<dbReference type="EMBL" id="KZ613484">
    <property type="protein sequence ID" value="PMD20584.1"/>
    <property type="molecule type" value="Genomic_DNA"/>
</dbReference>
<feature type="transmembrane region" description="Helical" evidence="5">
    <location>
        <begin position="118"/>
        <end position="141"/>
    </location>
</feature>
<sequence>MENGQYVNGSLWFYAPNKEAPIVFALLFFISGVTHAWQCIHYKCWKVTGILPWAALLFVIGYVFREYGAFHFDNIDVFIVSLVFIYAAPPLYELSNYFTLSRILYYVPYHSPIHPGRVFTTFGAISSIIEALNGNGAAYVANSSLPQSKQNVGKALLKSALVLQLGVLASFFLLAITFHRRCKKANLLPANLHAALITLYISSSLIGVRTIYRTIEYFNTASLNFSAPNLDPSTFSPIMRYEWFFWIFEASLMVTNSVLLNARHPMRYLPRDNKIYLGEDGHTEILGPGYEDQRYWWVTFLDPFNLWGMWKGKSLGQKFWETHAEGRVLATTRSRGEPGRGSE</sequence>
<keyword evidence="7" id="KW-1185">Reference proteome</keyword>
<dbReference type="PANTHER" id="PTHR31465">
    <property type="entry name" value="PROTEIN RTA1-RELATED"/>
    <property type="match status" value="1"/>
</dbReference>
<evidence type="ECO:0000256" key="4">
    <source>
        <dbReference type="ARBA" id="ARBA00023136"/>
    </source>
</evidence>
<evidence type="ECO:0000256" key="1">
    <source>
        <dbReference type="ARBA" id="ARBA00004141"/>
    </source>
</evidence>
<dbReference type="Proteomes" id="UP000235672">
    <property type="component" value="Unassembled WGS sequence"/>
</dbReference>
<feature type="transmembrane region" description="Helical" evidence="5">
    <location>
        <begin position="47"/>
        <end position="65"/>
    </location>
</feature>
<keyword evidence="2 5" id="KW-0812">Transmembrane</keyword>
<accession>A0A2J6Q2Z2</accession>
<dbReference type="GO" id="GO:0016020">
    <property type="term" value="C:membrane"/>
    <property type="evidence" value="ECO:0007669"/>
    <property type="project" value="UniProtKB-SubCell"/>
</dbReference>
<organism evidence="6 7">
    <name type="scientific">Hyaloscypha hepaticicola</name>
    <dbReference type="NCBI Taxonomy" id="2082293"/>
    <lineage>
        <taxon>Eukaryota</taxon>
        <taxon>Fungi</taxon>
        <taxon>Dikarya</taxon>
        <taxon>Ascomycota</taxon>
        <taxon>Pezizomycotina</taxon>
        <taxon>Leotiomycetes</taxon>
        <taxon>Helotiales</taxon>
        <taxon>Hyaloscyphaceae</taxon>
        <taxon>Hyaloscypha</taxon>
    </lineage>
</organism>
<comment type="subcellular location">
    <subcellularLocation>
        <location evidence="1">Membrane</location>
        <topology evidence="1">Multi-pass membrane protein</topology>
    </subcellularLocation>
</comment>
<keyword evidence="3 5" id="KW-1133">Transmembrane helix</keyword>
<dbReference type="OrthoDB" id="3358017at2759"/>
<keyword evidence="4 5" id="KW-0472">Membrane</keyword>
<feature type="transmembrane region" description="Helical" evidence="5">
    <location>
        <begin position="77"/>
        <end position="98"/>
    </location>
</feature>
<proteinExistence type="predicted"/>
<dbReference type="STRING" id="1745343.A0A2J6Q2Z2"/>
<evidence type="ECO:0000256" key="3">
    <source>
        <dbReference type="ARBA" id="ARBA00022989"/>
    </source>
</evidence>
<dbReference type="AlphaFoldDB" id="A0A2J6Q2Z2"/>
<dbReference type="InterPro" id="IPR007568">
    <property type="entry name" value="RTA1"/>
</dbReference>
<evidence type="ECO:0000256" key="2">
    <source>
        <dbReference type="ARBA" id="ARBA00022692"/>
    </source>
</evidence>
<feature type="transmembrane region" description="Helical" evidence="5">
    <location>
        <begin position="161"/>
        <end position="178"/>
    </location>
</feature>
<dbReference type="Pfam" id="PF04479">
    <property type="entry name" value="RTA1"/>
    <property type="match status" value="1"/>
</dbReference>
<protein>
    <recommendedName>
        <fullName evidence="8">RTA1 domain protein</fullName>
    </recommendedName>
</protein>
<feature type="transmembrane region" description="Helical" evidence="5">
    <location>
        <begin position="190"/>
        <end position="212"/>
    </location>
</feature>
<reference evidence="6 7" key="1">
    <citation type="submission" date="2016-05" db="EMBL/GenBank/DDBJ databases">
        <title>A degradative enzymes factory behind the ericoid mycorrhizal symbiosis.</title>
        <authorList>
            <consortium name="DOE Joint Genome Institute"/>
            <person name="Martino E."/>
            <person name="Morin E."/>
            <person name="Grelet G."/>
            <person name="Kuo A."/>
            <person name="Kohler A."/>
            <person name="Daghino S."/>
            <person name="Barry K."/>
            <person name="Choi C."/>
            <person name="Cichocki N."/>
            <person name="Clum A."/>
            <person name="Copeland A."/>
            <person name="Hainaut M."/>
            <person name="Haridas S."/>
            <person name="Labutti K."/>
            <person name="Lindquist E."/>
            <person name="Lipzen A."/>
            <person name="Khouja H.-R."/>
            <person name="Murat C."/>
            <person name="Ohm R."/>
            <person name="Olson A."/>
            <person name="Spatafora J."/>
            <person name="Veneault-Fourrey C."/>
            <person name="Henrissat B."/>
            <person name="Grigoriev I."/>
            <person name="Martin F."/>
            <person name="Perotto S."/>
        </authorList>
    </citation>
    <scope>NUCLEOTIDE SEQUENCE [LARGE SCALE GENOMIC DNA]</scope>
    <source>
        <strain evidence="6 7">UAMH 7357</strain>
    </source>
</reference>
<gene>
    <name evidence="6" type="ORF">NA56DRAFT_679709</name>
</gene>
<name>A0A2J6Q2Z2_9HELO</name>
<evidence type="ECO:0008006" key="8">
    <source>
        <dbReference type="Google" id="ProtNLM"/>
    </source>
</evidence>
<evidence type="ECO:0000256" key="5">
    <source>
        <dbReference type="SAM" id="Phobius"/>
    </source>
</evidence>
<evidence type="ECO:0000313" key="6">
    <source>
        <dbReference type="EMBL" id="PMD20584.1"/>
    </source>
</evidence>
<dbReference type="PANTHER" id="PTHR31465:SF13">
    <property type="entry name" value="RTA1 DOMAIN PROTEIN-RELATED"/>
    <property type="match status" value="1"/>
</dbReference>
<feature type="transmembrane region" description="Helical" evidence="5">
    <location>
        <begin position="20"/>
        <end position="40"/>
    </location>
</feature>
<feature type="transmembrane region" description="Helical" evidence="5">
    <location>
        <begin position="243"/>
        <end position="262"/>
    </location>
</feature>
<evidence type="ECO:0000313" key="7">
    <source>
        <dbReference type="Proteomes" id="UP000235672"/>
    </source>
</evidence>